<feature type="region of interest" description="Disordered" evidence="1">
    <location>
        <begin position="19"/>
        <end position="39"/>
    </location>
</feature>
<feature type="compositionally biased region" description="Polar residues" evidence="1">
    <location>
        <begin position="25"/>
        <end position="35"/>
    </location>
</feature>
<accession>A0AAV8WR09</accession>
<organism evidence="2 3">
    <name type="scientific">Rhamnusium bicolor</name>
    <dbReference type="NCBI Taxonomy" id="1586634"/>
    <lineage>
        <taxon>Eukaryota</taxon>
        <taxon>Metazoa</taxon>
        <taxon>Ecdysozoa</taxon>
        <taxon>Arthropoda</taxon>
        <taxon>Hexapoda</taxon>
        <taxon>Insecta</taxon>
        <taxon>Pterygota</taxon>
        <taxon>Neoptera</taxon>
        <taxon>Endopterygota</taxon>
        <taxon>Coleoptera</taxon>
        <taxon>Polyphaga</taxon>
        <taxon>Cucujiformia</taxon>
        <taxon>Chrysomeloidea</taxon>
        <taxon>Cerambycidae</taxon>
        <taxon>Lepturinae</taxon>
        <taxon>Rhagiini</taxon>
        <taxon>Rhamnusium</taxon>
    </lineage>
</organism>
<dbReference type="AlphaFoldDB" id="A0AAV8WR09"/>
<keyword evidence="3" id="KW-1185">Reference proteome</keyword>
<evidence type="ECO:0000256" key="1">
    <source>
        <dbReference type="SAM" id="MobiDB-lite"/>
    </source>
</evidence>
<evidence type="ECO:0000313" key="3">
    <source>
        <dbReference type="Proteomes" id="UP001162156"/>
    </source>
</evidence>
<comment type="caution">
    <text evidence="2">The sequence shown here is derived from an EMBL/GenBank/DDBJ whole genome shotgun (WGS) entry which is preliminary data.</text>
</comment>
<sequence>MLCEGSIGSHLVIRPLPSRLRGSVPSANQKISDSESINDDEMFLDQDGELSSEVAIDTGLPIKRSKRIQHHIIFKRKDAEEEDSLSDYGK</sequence>
<reference evidence="2" key="1">
    <citation type="journal article" date="2023" name="Insect Mol. Biol.">
        <title>Genome sequencing provides insights into the evolution of gene families encoding plant cell wall-degrading enzymes in longhorned beetles.</title>
        <authorList>
            <person name="Shin N.R."/>
            <person name="Okamura Y."/>
            <person name="Kirsch R."/>
            <person name="Pauchet Y."/>
        </authorList>
    </citation>
    <scope>NUCLEOTIDE SEQUENCE</scope>
    <source>
        <strain evidence="2">RBIC_L_NR</strain>
    </source>
</reference>
<dbReference type="EMBL" id="JANEYF010005212">
    <property type="protein sequence ID" value="KAJ8928876.1"/>
    <property type="molecule type" value="Genomic_DNA"/>
</dbReference>
<proteinExistence type="predicted"/>
<evidence type="ECO:0000313" key="2">
    <source>
        <dbReference type="EMBL" id="KAJ8928876.1"/>
    </source>
</evidence>
<protein>
    <submittedName>
        <fullName evidence="2">Uncharacterized protein</fullName>
    </submittedName>
</protein>
<name>A0AAV8WR09_9CUCU</name>
<gene>
    <name evidence="2" type="ORF">NQ314_018497</name>
</gene>
<dbReference type="Proteomes" id="UP001162156">
    <property type="component" value="Unassembled WGS sequence"/>
</dbReference>